<protein>
    <recommendedName>
        <fullName evidence="13">3-oxoacyl-[acyl-carrier-protein] synthase, mitochondrial</fullName>
        <ecNumber evidence="3">2.3.1.41</ecNumber>
    </recommendedName>
    <alternativeName>
        <fullName evidence="12">Beta-ketoacyl-ACP synthase</fullName>
    </alternativeName>
</protein>
<dbReference type="FunFam" id="3.40.47.10:FF:000015">
    <property type="entry name" value="3-oxoacyl-[acyl-carrier-protein] synthase, mitochondrial"/>
    <property type="match status" value="1"/>
</dbReference>
<evidence type="ECO:0000256" key="9">
    <source>
        <dbReference type="ARBA" id="ARBA00023098"/>
    </source>
</evidence>
<dbReference type="NCBIfam" id="NF005589">
    <property type="entry name" value="PRK07314.1"/>
    <property type="match status" value="1"/>
</dbReference>
<evidence type="ECO:0000256" key="6">
    <source>
        <dbReference type="ARBA" id="ARBA00022553"/>
    </source>
</evidence>
<keyword evidence="9" id="KW-0443">Lipid metabolism</keyword>
<dbReference type="InterPro" id="IPR000794">
    <property type="entry name" value="Beta-ketoacyl_synthase"/>
</dbReference>
<evidence type="ECO:0000313" key="18">
    <source>
        <dbReference type="EMBL" id="GCB17923.1"/>
    </source>
</evidence>
<dbReference type="PANTHER" id="PTHR11712:SF336">
    <property type="entry name" value="3-OXOACYL-[ACYL-CARRIER-PROTEIN] SYNTHASE, MITOCHONDRIAL"/>
    <property type="match status" value="1"/>
</dbReference>
<evidence type="ECO:0000259" key="17">
    <source>
        <dbReference type="PROSITE" id="PS52004"/>
    </source>
</evidence>
<dbReference type="GO" id="GO:0005739">
    <property type="term" value="C:mitochondrion"/>
    <property type="evidence" value="ECO:0007669"/>
    <property type="project" value="TreeGrafter"/>
</dbReference>
<evidence type="ECO:0000313" key="19">
    <source>
        <dbReference type="Proteomes" id="UP000286921"/>
    </source>
</evidence>
<keyword evidence="5" id="KW-0444">Lipid biosynthesis</keyword>
<accession>A0A401KF34</accession>
<evidence type="ECO:0000256" key="12">
    <source>
        <dbReference type="ARBA" id="ARBA00044350"/>
    </source>
</evidence>
<feature type="region of interest" description="Disordered" evidence="15">
    <location>
        <begin position="500"/>
        <end position="528"/>
    </location>
</feature>
<dbReference type="SMART" id="SM00825">
    <property type="entry name" value="PKS_KS"/>
    <property type="match status" value="1"/>
</dbReference>
<dbReference type="InterPro" id="IPR016039">
    <property type="entry name" value="Thiolase-like"/>
</dbReference>
<dbReference type="Pfam" id="PF02801">
    <property type="entry name" value="Ketoacyl-synt_C"/>
    <property type="match status" value="1"/>
</dbReference>
<dbReference type="PROSITE" id="PS51505">
    <property type="entry name" value="SCA7"/>
    <property type="match status" value="1"/>
</dbReference>
<dbReference type="Pfam" id="PF00109">
    <property type="entry name" value="ketoacyl-synt"/>
    <property type="match status" value="1"/>
</dbReference>
<dbReference type="CDD" id="cd00834">
    <property type="entry name" value="KAS_I_II"/>
    <property type="match status" value="1"/>
</dbReference>
<evidence type="ECO:0000256" key="8">
    <source>
        <dbReference type="ARBA" id="ARBA00022832"/>
    </source>
</evidence>
<evidence type="ECO:0000256" key="13">
    <source>
        <dbReference type="ARBA" id="ARBA00072686"/>
    </source>
</evidence>
<feature type="compositionally biased region" description="Basic and acidic residues" evidence="15">
    <location>
        <begin position="605"/>
        <end position="618"/>
    </location>
</feature>
<evidence type="ECO:0000256" key="4">
    <source>
        <dbReference type="ARBA" id="ARBA00022450"/>
    </source>
</evidence>
<keyword evidence="11" id="KW-0012">Acyltransferase</keyword>
<feature type="region of interest" description="Disordered" evidence="15">
    <location>
        <begin position="832"/>
        <end position="870"/>
    </location>
</feature>
<evidence type="ECO:0000256" key="1">
    <source>
        <dbReference type="ARBA" id="ARBA00005194"/>
    </source>
</evidence>
<evidence type="ECO:0000259" key="16">
    <source>
        <dbReference type="PROSITE" id="PS51505"/>
    </source>
</evidence>
<dbReference type="InterPro" id="IPR013243">
    <property type="entry name" value="SCA7_dom"/>
</dbReference>
<dbReference type="GO" id="GO:0004315">
    <property type="term" value="F:3-oxoacyl-[acyl-carrier-protein] synthase activity"/>
    <property type="evidence" value="ECO:0007669"/>
    <property type="project" value="UniProtKB-EC"/>
</dbReference>
<keyword evidence="6" id="KW-0597">Phosphoprotein</keyword>
<dbReference type="STRING" id="105351.A0A401KF34"/>
<reference evidence="18 19" key="1">
    <citation type="submission" date="2016-09" db="EMBL/GenBank/DDBJ databases">
        <title>Aspergillus awamori IFM 58123T.</title>
        <authorList>
            <person name="Kusuya Y."/>
            <person name="Shimizu M."/>
            <person name="Takahashi H."/>
            <person name="Yaguchi T."/>
        </authorList>
    </citation>
    <scope>NUCLEOTIDE SEQUENCE [LARGE SCALE GENOMIC DNA]</scope>
    <source>
        <strain evidence="18 19">IFM 58123</strain>
    </source>
</reference>
<dbReference type="InterPro" id="IPR014030">
    <property type="entry name" value="Ketoacyl_synth_N"/>
</dbReference>
<dbReference type="NCBIfam" id="TIGR03150">
    <property type="entry name" value="fabF"/>
    <property type="match status" value="1"/>
</dbReference>
<feature type="compositionally biased region" description="Basic and acidic residues" evidence="15">
    <location>
        <begin position="644"/>
        <end position="666"/>
    </location>
</feature>
<dbReference type="SUPFAM" id="SSF53901">
    <property type="entry name" value="Thiolase-like"/>
    <property type="match status" value="2"/>
</dbReference>
<dbReference type="InterPro" id="IPR020841">
    <property type="entry name" value="PKS_Beta-ketoAc_synthase_dom"/>
</dbReference>
<feature type="domain" description="SCA7" evidence="16">
    <location>
        <begin position="668"/>
        <end position="734"/>
    </location>
</feature>
<comment type="caution">
    <text evidence="18">The sequence shown here is derived from an EMBL/GenBank/DDBJ whole genome shotgun (WGS) entry which is preliminary data.</text>
</comment>
<evidence type="ECO:0000256" key="14">
    <source>
        <dbReference type="RuleBase" id="RU003694"/>
    </source>
</evidence>
<evidence type="ECO:0000256" key="2">
    <source>
        <dbReference type="ARBA" id="ARBA00008467"/>
    </source>
</evidence>
<feature type="region of interest" description="Disordered" evidence="15">
    <location>
        <begin position="574"/>
        <end position="681"/>
    </location>
</feature>
<keyword evidence="7 14" id="KW-0808">Transferase</keyword>
<dbReference type="FunFam" id="3.40.47.10:FF:000024">
    <property type="entry name" value="3-oxoacyl-[acyl-carrier-protein] synthase, mitochondrial"/>
    <property type="match status" value="1"/>
</dbReference>
<gene>
    <name evidence="18" type="ORF">AAWM_00808</name>
</gene>
<comment type="pathway">
    <text evidence="1">Lipid metabolism; fatty acid biosynthesis.</text>
</comment>
<keyword evidence="8" id="KW-0276">Fatty acid metabolism</keyword>
<dbReference type="Proteomes" id="UP000286921">
    <property type="component" value="Unassembled WGS sequence"/>
</dbReference>
<dbReference type="Pfam" id="PF08313">
    <property type="entry name" value="SCA7"/>
    <property type="match status" value="1"/>
</dbReference>
<feature type="compositionally biased region" description="Low complexity" evidence="15">
    <location>
        <begin position="854"/>
        <end position="870"/>
    </location>
</feature>
<evidence type="ECO:0000256" key="3">
    <source>
        <dbReference type="ARBA" id="ARBA00013191"/>
    </source>
</evidence>
<evidence type="ECO:0000256" key="7">
    <source>
        <dbReference type="ARBA" id="ARBA00022679"/>
    </source>
</evidence>
<sequence>MRRVVVTGLGAVTPLGVGFRRTWKRLLDGHCGIVNVNHRDARFADLPCQIAAVVPQGARKDGCWTASEWLSRDDERKMARFAQYAMAASEEALEDSGWKPTEFEKREATGVCLGSGIGNFDEIYDTVVAYDKGGYRKVSPLFVPKLLINLGAGHISMKYGFMGPNHSATTACTTGAHSIGDAARFIAFGDADVMLAGGAESCIHPLAVGGFARARSLATSFNGSPEKASRPFDSDREGFVVGEGAAMLVLEELEHAKARGVRIYAELRGYGCSGDAHHMTAPKENGEGAFLAMRKALKNAGLPPSAVDYVNAHATSTVVGDAAENAAIKSLLLGPGGKQRATEVNISSTKGAVGHLLGGAGAIEALFSVLAVNENVMPPTINLERLADGFDCNYAPKQAQERTIDVALTNSFGFGGTNSSLCFSKHAGRIDFVPITQAFNPPPTDLHLTNHPRDLPKCGAPRTVTSSASSTAAGSLVDASGYKYAEKDIKPGKIKLKKSAASAAKSGKKKGDVPESPGSSSPILPDIDEKTMAAFPTGKPREEDHLETVICKTCKRPVLKQNAVEHIRGCIRAKQEKARKKKEARDAANRAKEKGDKDGDEDVGAGEKGEGAGDDSMKGQKSAKKSAVKGMAEDGTKKGKKRKTEAGEDDKDKEPKKKKKKEEPKPKVPKPKGPVDVEKQCGVTLPNGAQCARSLTCKSHSMGAKRAVPGRSLPYDMLLQAYQKKNQARQQKAAIDANAPLQDDLDNNGPVDSDEEKDTVMAAISRSHPYPMVTHTLISTKKKYQYVRIKEMLSHALGGSRGGGLFSTGDTLSSPFPDGGSLFTPVEEVSVPEPMAVDEPEPVESQENATDAGAKTPAPEAKKVPVAASS</sequence>
<feature type="domain" description="Ketosynthase family 3 (KS3)" evidence="17">
    <location>
        <begin position="1"/>
        <end position="425"/>
    </location>
</feature>
<evidence type="ECO:0000256" key="10">
    <source>
        <dbReference type="ARBA" id="ARBA00023160"/>
    </source>
</evidence>
<dbReference type="PROSITE" id="PS00606">
    <property type="entry name" value="KS3_1"/>
    <property type="match status" value="1"/>
</dbReference>
<dbReference type="InterPro" id="IPR017568">
    <property type="entry name" value="3-oxoacyl-ACP_synth-2"/>
</dbReference>
<evidence type="ECO:0000256" key="11">
    <source>
        <dbReference type="ARBA" id="ARBA00023315"/>
    </source>
</evidence>
<organism evidence="18 19">
    <name type="scientific">Aspergillus awamori</name>
    <name type="common">Black koji mold</name>
    <dbReference type="NCBI Taxonomy" id="105351"/>
    <lineage>
        <taxon>Eukaryota</taxon>
        <taxon>Fungi</taxon>
        <taxon>Dikarya</taxon>
        <taxon>Ascomycota</taxon>
        <taxon>Pezizomycotina</taxon>
        <taxon>Eurotiomycetes</taxon>
        <taxon>Eurotiomycetidae</taxon>
        <taxon>Eurotiales</taxon>
        <taxon>Aspergillaceae</taxon>
        <taxon>Aspergillus</taxon>
    </lineage>
</organism>
<name>A0A401KF34_ASPAW</name>
<dbReference type="PROSITE" id="PS52004">
    <property type="entry name" value="KS3_2"/>
    <property type="match status" value="1"/>
</dbReference>
<evidence type="ECO:0000256" key="5">
    <source>
        <dbReference type="ARBA" id="ARBA00022516"/>
    </source>
</evidence>
<keyword evidence="4" id="KW-0596">Phosphopantetheine</keyword>
<dbReference type="InterPro" id="IPR014031">
    <property type="entry name" value="Ketoacyl_synth_C"/>
</dbReference>
<dbReference type="EMBL" id="BDHI01000001">
    <property type="protein sequence ID" value="GCB17923.1"/>
    <property type="molecule type" value="Genomic_DNA"/>
</dbReference>
<comment type="similarity">
    <text evidence="2 14">Belongs to the thiolase-like superfamily. Beta-ketoacyl-ACP synthases family.</text>
</comment>
<dbReference type="AlphaFoldDB" id="A0A401KF34"/>
<dbReference type="GO" id="GO:0006633">
    <property type="term" value="P:fatty acid biosynthetic process"/>
    <property type="evidence" value="ECO:0007669"/>
    <property type="project" value="UniProtKB-KW"/>
</dbReference>
<proteinExistence type="inferred from homology"/>
<dbReference type="PANTHER" id="PTHR11712">
    <property type="entry name" value="POLYKETIDE SYNTHASE-RELATED"/>
    <property type="match status" value="1"/>
</dbReference>
<keyword evidence="10" id="KW-0275">Fatty acid biosynthesis</keyword>
<dbReference type="InterPro" id="IPR018201">
    <property type="entry name" value="Ketoacyl_synth_AS"/>
</dbReference>
<feature type="compositionally biased region" description="Basic and acidic residues" evidence="15">
    <location>
        <begin position="583"/>
        <end position="597"/>
    </location>
</feature>
<evidence type="ECO:0000256" key="15">
    <source>
        <dbReference type="SAM" id="MobiDB-lite"/>
    </source>
</evidence>
<dbReference type="Gene3D" id="3.40.47.10">
    <property type="match status" value="2"/>
</dbReference>
<dbReference type="EC" id="2.3.1.41" evidence="3"/>
<keyword evidence="19" id="KW-1185">Reference proteome</keyword>